<sequence>MTDLATARLAMPLLAAGQAGKELMHNEALARLDMLVQPAVVAIGVNNPPAEPIAGQCWVVGPAPAGAWAGHAAALAGWTDGGWRFVGPREGFSAWCISTAKPIAYHNGLWHEGDVSADRLMIGGLRVVGARTAAIADPAGGTGVDEPARQAIIAILGALRQHGLIAS</sequence>
<gene>
    <name evidence="1" type="ORF">GCM10009102_00960</name>
</gene>
<evidence type="ECO:0000313" key="2">
    <source>
        <dbReference type="Proteomes" id="UP001500238"/>
    </source>
</evidence>
<dbReference type="InterPro" id="IPR021251">
    <property type="entry name" value="DUF2793"/>
</dbReference>
<comment type="caution">
    <text evidence="1">The sequence shown here is derived from an EMBL/GenBank/DDBJ whole genome shotgun (WGS) entry which is preliminary data.</text>
</comment>
<dbReference type="Proteomes" id="UP001500238">
    <property type="component" value="Unassembled WGS sequence"/>
</dbReference>
<proteinExistence type="predicted"/>
<protein>
    <recommendedName>
        <fullName evidence="3">DUF2793 domain-containing protein</fullName>
    </recommendedName>
</protein>
<keyword evidence="2" id="KW-1185">Reference proteome</keyword>
<evidence type="ECO:0008006" key="3">
    <source>
        <dbReference type="Google" id="ProtNLM"/>
    </source>
</evidence>
<dbReference type="EMBL" id="BAAAES010000001">
    <property type="protein sequence ID" value="GAA0656829.1"/>
    <property type="molecule type" value="Genomic_DNA"/>
</dbReference>
<dbReference type="Pfam" id="PF10983">
    <property type="entry name" value="DUF2793"/>
    <property type="match status" value="1"/>
</dbReference>
<organism evidence="1 2">
    <name type="scientific">Sphingomonas insulae</name>
    <dbReference type="NCBI Taxonomy" id="424800"/>
    <lineage>
        <taxon>Bacteria</taxon>
        <taxon>Pseudomonadati</taxon>
        <taxon>Pseudomonadota</taxon>
        <taxon>Alphaproteobacteria</taxon>
        <taxon>Sphingomonadales</taxon>
        <taxon>Sphingomonadaceae</taxon>
        <taxon>Sphingomonas</taxon>
    </lineage>
</organism>
<evidence type="ECO:0000313" key="1">
    <source>
        <dbReference type="EMBL" id="GAA0656829.1"/>
    </source>
</evidence>
<dbReference type="RefSeq" id="WP_163957649.1">
    <property type="nucleotide sequence ID" value="NZ_BAAAES010000001.1"/>
</dbReference>
<reference evidence="1 2" key="1">
    <citation type="journal article" date="2019" name="Int. J. Syst. Evol. Microbiol.">
        <title>The Global Catalogue of Microorganisms (GCM) 10K type strain sequencing project: providing services to taxonomists for standard genome sequencing and annotation.</title>
        <authorList>
            <consortium name="The Broad Institute Genomics Platform"/>
            <consortium name="The Broad Institute Genome Sequencing Center for Infectious Disease"/>
            <person name="Wu L."/>
            <person name="Ma J."/>
        </authorList>
    </citation>
    <scope>NUCLEOTIDE SEQUENCE [LARGE SCALE GENOMIC DNA]</scope>
    <source>
        <strain evidence="1 2">JCM 14603</strain>
    </source>
</reference>
<accession>A0ABN1HKI4</accession>
<name>A0ABN1HKI4_9SPHN</name>